<dbReference type="EMBL" id="RPFW01000001">
    <property type="protein sequence ID" value="TVZ06114.1"/>
    <property type="molecule type" value="Genomic_DNA"/>
</dbReference>
<evidence type="ECO:0000313" key="2">
    <source>
        <dbReference type="EMBL" id="TVZ06114.1"/>
    </source>
</evidence>
<comment type="caution">
    <text evidence="2">The sequence shown here is derived from an EMBL/GenBank/DDBJ whole genome shotgun (WGS) entry which is preliminary data.</text>
</comment>
<keyword evidence="3" id="KW-1185">Reference proteome</keyword>
<evidence type="ECO:0000313" key="3">
    <source>
        <dbReference type="Proteomes" id="UP000460272"/>
    </source>
</evidence>
<dbReference type="Gene3D" id="3.40.50.720">
    <property type="entry name" value="NAD(P)-binding Rossmann-like Domain"/>
    <property type="match status" value="1"/>
</dbReference>
<sequence length="341" mass="36194">MQTDVVTGAFGYSGAAIARELRAAGHEVRTLTGHPRSGPEAEGIDTRPLDFADPEALASDMAGAHTLYCTYWVRFPHGSATRESAVTNSKILFDAAKRAGIERIVYVSILHADTASPYPYFSGKGQVEQHLAACGVPYAVARPAILFGSSAQRGVSASVLLNNIAWLLRHLPVFGIGDGGRYRVRPIHVDDLARLLVELGARQDNVTVDAVGPEAPTFREMAGAIRAATGSGSLLAPVPGWLMPPLATLLGAALHDVLLTREEYESMKAGLADSDAPATGTESLTDWITRHGDELGRTYANELDRHYRPDGAREHAGRGLYGLIVAAAGPGRMVALAAPAR</sequence>
<dbReference type="AlphaFoldDB" id="A0A6P2C3Z5"/>
<protein>
    <submittedName>
        <fullName evidence="2">NAD-dependent epimerase/dehydratase family protein</fullName>
    </submittedName>
</protein>
<dbReference type="GO" id="GO:0044877">
    <property type="term" value="F:protein-containing complex binding"/>
    <property type="evidence" value="ECO:0007669"/>
    <property type="project" value="TreeGrafter"/>
</dbReference>
<dbReference type="PANTHER" id="PTHR12126">
    <property type="entry name" value="NADH-UBIQUINONE OXIDOREDUCTASE 39 KDA SUBUNIT-RELATED"/>
    <property type="match status" value="1"/>
</dbReference>
<gene>
    <name evidence="2" type="ORF">EAS64_01295</name>
</gene>
<dbReference type="Proteomes" id="UP000460272">
    <property type="component" value="Unassembled WGS sequence"/>
</dbReference>
<dbReference type="InterPro" id="IPR051207">
    <property type="entry name" value="ComplexI_NDUFA9_subunit"/>
</dbReference>
<name>A0A6P2C3Z5_9ACTN</name>
<evidence type="ECO:0000259" key="1">
    <source>
        <dbReference type="Pfam" id="PF13460"/>
    </source>
</evidence>
<dbReference type="InterPro" id="IPR016040">
    <property type="entry name" value="NAD(P)-bd_dom"/>
</dbReference>
<reference evidence="2 3" key="1">
    <citation type="submission" date="2018-11" db="EMBL/GenBank/DDBJ databases">
        <title>Trebonia kvetii gen.nov., sp.nov., a novel acidophilic actinobacterium, and proposal of the new actinobacterial family Treboniaceae fam. nov.</title>
        <authorList>
            <person name="Rapoport D."/>
            <person name="Sagova-Mareckova M."/>
            <person name="Sedlacek I."/>
            <person name="Provaznik J."/>
            <person name="Kralova S."/>
            <person name="Pavlinic D."/>
            <person name="Benes V."/>
            <person name="Kopecky J."/>
        </authorList>
    </citation>
    <scope>NUCLEOTIDE SEQUENCE [LARGE SCALE GENOMIC DNA]</scope>
    <source>
        <strain evidence="2 3">15Tr583</strain>
    </source>
</reference>
<accession>A0A6P2C3Z5</accession>
<dbReference type="InterPro" id="IPR036291">
    <property type="entry name" value="NAD(P)-bd_dom_sf"/>
</dbReference>
<dbReference type="OrthoDB" id="9771302at2"/>
<dbReference type="RefSeq" id="WP_145850868.1">
    <property type="nucleotide sequence ID" value="NZ_RPFW01000001.1"/>
</dbReference>
<organism evidence="2 3">
    <name type="scientific">Trebonia kvetii</name>
    <dbReference type="NCBI Taxonomy" id="2480626"/>
    <lineage>
        <taxon>Bacteria</taxon>
        <taxon>Bacillati</taxon>
        <taxon>Actinomycetota</taxon>
        <taxon>Actinomycetes</taxon>
        <taxon>Streptosporangiales</taxon>
        <taxon>Treboniaceae</taxon>
        <taxon>Trebonia</taxon>
    </lineage>
</organism>
<proteinExistence type="predicted"/>
<dbReference type="PANTHER" id="PTHR12126:SF11">
    <property type="entry name" value="NADH DEHYDROGENASE [UBIQUINONE] 1 ALPHA SUBCOMPLEX SUBUNIT 9, MITOCHONDRIAL"/>
    <property type="match status" value="1"/>
</dbReference>
<dbReference type="SUPFAM" id="SSF51735">
    <property type="entry name" value="NAD(P)-binding Rossmann-fold domains"/>
    <property type="match status" value="1"/>
</dbReference>
<dbReference type="Pfam" id="PF13460">
    <property type="entry name" value="NAD_binding_10"/>
    <property type="match status" value="1"/>
</dbReference>
<feature type="domain" description="NAD(P)-binding" evidence="1">
    <location>
        <begin position="8"/>
        <end position="147"/>
    </location>
</feature>